<dbReference type="AlphaFoldDB" id="D7E5E8"/>
<protein>
    <submittedName>
        <fullName evidence="1">Uncharacterized protein</fullName>
    </submittedName>
</protein>
<evidence type="ECO:0000313" key="1">
    <source>
        <dbReference type="EMBL" id="ADI65508.1"/>
    </source>
</evidence>
<reference evidence="1 2" key="1">
    <citation type="journal article" date="2010" name="PLoS ONE">
        <title>Genome erosion in a nitrogen-fixing vertically transmitted endosymbiotic multicellular cyanobacterium.</title>
        <authorList>
            <person name="Ran L."/>
            <person name="Larsson J."/>
            <person name="Vigil-Stenman T."/>
            <person name="Nylander J.A."/>
            <person name="Ininbergs K."/>
            <person name="Zheng W.W."/>
            <person name="Lapidus A."/>
            <person name="Lowry S."/>
            <person name="Haselkorn R."/>
            <person name="Bergman B."/>
        </authorList>
    </citation>
    <scope>NUCLEOTIDE SEQUENCE [LARGE SCALE GENOMIC DNA]</scope>
    <source>
        <strain evidence="1 2">0708</strain>
    </source>
</reference>
<organism evidence="1 2">
    <name type="scientific">Nostoc azollae (strain 0708)</name>
    <name type="common">Anabaena azollae (strain 0708)</name>
    <dbReference type="NCBI Taxonomy" id="551115"/>
    <lineage>
        <taxon>Bacteria</taxon>
        <taxon>Bacillati</taxon>
        <taxon>Cyanobacteriota</taxon>
        <taxon>Cyanophyceae</taxon>
        <taxon>Nostocales</taxon>
        <taxon>Nostocaceae</taxon>
        <taxon>Trichormus</taxon>
    </lineage>
</organism>
<dbReference type="KEGG" id="naz:Aazo_4045"/>
<accession>D7E5E8</accession>
<sequence length="52" mass="6105">MLKTNAVAELLLTSYHDIETFDHTGSYKNCYIKLCKQFITKYIYHLLASLTF</sequence>
<evidence type="ECO:0000313" key="2">
    <source>
        <dbReference type="Proteomes" id="UP000001511"/>
    </source>
</evidence>
<dbReference type="Proteomes" id="UP000001511">
    <property type="component" value="Chromosome"/>
</dbReference>
<gene>
    <name evidence="1" type="ordered locus">Aazo_4045</name>
</gene>
<name>D7E5E8_NOSA0</name>
<proteinExistence type="predicted"/>
<dbReference type="HOGENOM" id="CLU_3082410_0_0_3"/>
<keyword evidence="2" id="KW-1185">Reference proteome</keyword>
<dbReference type="EMBL" id="CP002059">
    <property type="protein sequence ID" value="ADI65508.1"/>
    <property type="molecule type" value="Genomic_DNA"/>
</dbReference>